<name>A0A1B7MQJ3_9AGAM</name>
<accession>A0A1B7MQJ3</accession>
<organism evidence="1 2">
    <name type="scientific">Rhizopogon vinicolor AM-OR11-026</name>
    <dbReference type="NCBI Taxonomy" id="1314800"/>
    <lineage>
        <taxon>Eukaryota</taxon>
        <taxon>Fungi</taxon>
        <taxon>Dikarya</taxon>
        <taxon>Basidiomycota</taxon>
        <taxon>Agaricomycotina</taxon>
        <taxon>Agaricomycetes</taxon>
        <taxon>Agaricomycetidae</taxon>
        <taxon>Boletales</taxon>
        <taxon>Suillineae</taxon>
        <taxon>Rhizopogonaceae</taxon>
        <taxon>Rhizopogon</taxon>
    </lineage>
</organism>
<evidence type="ECO:0000313" key="2">
    <source>
        <dbReference type="Proteomes" id="UP000092154"/>
    </source>
</evidence>
<dbReference type="EMBL" id="KV448562">
    <property type="protein sequence ID" value="OAX34841.1"/>
    <property type="molecule type" value="Genomic_DNA"/>
</dbReference>
<dbReference type="AlphaFoldDB" id="A0A1B7MQJ3"/>
<keyword evidence="2" id="KW-1185">Reference proteome</keyword>
<protein>
    <submittedName>
        <fullName evidence="1">Uncharacterized protein</fullName>
    </submittedName>
</protein>
<sequence length="144" mass="16316">MDDVGLNLPIFLDLVSWGDPDCITNAKIRYERTALMVSEELLSILPRWHKPPRTLVRALGEFSIECVVQVVDDELETVQDIMQCPKDALSADGLTSLFIEDMILKLSTPGFGGTPIHWAFLRRVTQTVKQRENNTYKTLELVRG</sequence>
<evidence type="ECO:0000313" key="1">
    <source>
        <dbReference type="EMBL" id="OAX34841.1"/>
    </source>
</evidence>
<proteinExistence type="predicted"/>
<dbReference type="OrthoDB" id="2678661at2759"/>
<reference evidence="1 2" key="1">
    <citation type="submission" date="2016-06" db="EMBL/GenBank/DDBJ databases">
        <title>Comparative genomics of the ectomycorrhizal sister species Rhizopogon vinicolor and Rhizopogon vesiculosus (Basidiomycota: Boletales) reveals a divergence of the mating type B locus.</title>
        <authorList>
            <consortium name="DOE Joint Genome Institute"/>
            <person name="Mujic A.B."/>
            <person name="Kuo A."/>
            <person name="Tritt A."/>
            <person name="Lipzen A."/>
            <person name="Chen C."/>
            <person name="Johnson J."/>
            <person name="Sharma A."/>
            <person name="Barry K."/>
            <person name="Grigoriev I.V."/>
            <person name="Spatafora J.W."/>
        </authorList>
    </citation>
    <scope>NUCLEOTIDE SEQUENCE [LARGE SCALE GENOMIC DNA]</scope>
    <source>
        <strain evidence="1 2">AM-OR11-026</strain>
    </source>
</reference>
<gene>
    <name evidence="1" type="ORF">K503DRAFT_831979</name>
</gene>
<dbReference type="InParanoid" id="A0A1B7MQJ3"/>
<dbReference type="Proteomes" id="UP000092154">
    <property type="component" value="Unassembled WGS sequence"/>
</dbReference>